<feature type="compositionally biased region" description="Basic and acidic residues" evidence="12">
    <location>
        <begin position="12"/>
        <end position="25"/>
    </location>
</feature>
<evidence type="ECO:0000256" key="3">
    <source>
        <dbReference type="ARBA" id="ARBA00011416"/>
    </source>
</evidence>
<feature type="compositionally biased region" description="Pro residues" evidence="12">
    <location>
        <begin position="169"/>
        <end position="179"/>
    </location>
</feature>
<evidence type="ECO:0000313" key="14">
    <source>
        <dbReference type="EMBL" id="JAT42365.1"/>
    </source>
</evidence>
<evidence type="ECO:0000256" key="2">
    <source>
        <dbReference type="ARBA" id="ARBA00004123"/>
    </source>
</evidence>
<feature type="compositionally biased region" description="Pro residues" evidence="12">
    <location>
        <begin position="258"/>
        <end position="269"/>
    </location>
</feature>
<dbReference type="InterPro" id="IPR009057">
    <property type="entry name" value="Homeodomain-like_sf"/>
</dbReference>
<dbReference type="GO" id="GO:0050793">
    <property type="term" value="P:regulation of developmental process"/>
    <property type="evidence" value="ECO:0007669"/>
    <property type="project" value="TreeGrafter"/>
</dbReference>
<dbReference type="PROSITE" id="PS51523">
    <property type="entry name" value="ZF_HD_DIMER"/>
    <property type="match status" value="1"/>
</dbReference>
<dbReference type="GO" id="GO:0008270">
    <property type="term" value="F:zinc ion binding"/>
    <property type="evidence" value="ECO:0007669"/>
    <property type="project" value="UniProtKB-KW"/>
</dbReference>
<dbReference type="EMBL" id="GDJX01025571">
    <property type="protein sequence ID" value="JAT42365.1"/>
    <property type="molecule type" value="Transcribed_RNA"/>
</dbReference>
<evidence type="ECO:0000256" key="1">
    <source>
        <dbReference type="ARBA" id="ARBA00004049"/>
    </source>
</evidence>
<evidence type="ECO:0000256" key="7">
    <source>
        <dbReference type="ARBA" id="ARBA00023015"/>
    </source>
</evidence>
<gene>
    <name evidence="14" type="primary">At4g24660_11</name>
    <name evidence="14" type="ORF">g.108187</name>
</gene>
<evidence type="ECO:0000256" key="5">
    <source>
        <dbReference type="ARBA" id="ARBA00022771"/>
    </source>
</evidence>
<dbReference type="PANTHER" id="PTHR31948">
    <property type="entry name" value="ZINC-FINGER HOMEODOMAIN PROTEIN 2"/>
    <property type="match status" value="1"/>
</dbReference>
<evidence type="ECO:0000256" key="12">
    <source>
        <dbReference type="SAM" id="MobiDB-lite"/>
    </source>
</evidence>
<evidence type="ECO:0000259" key="13">
    <source>
        <dbReference type="PROSITE" id="PS51523"/>
    </source>
</evidence>
<protein>
    <submittedName>
        <fullName evidence="14">ZF-HD homeobox protein At4g24660</fullName>
    </submittedName>
</protein>
<dbReference type="Pfam" id="PF04770">
    <property type="entry name" value="ZF-HD_dimer"/>
    <property type="match status" value="1"/>
</dbReference>
<dbReference type="PANTHER" id="PTHR31948:SF140">
    <property type="entry name" value="ZINC-FINGER HOMEODOMAIN PROTEIN 2"/>
    <property type="match status" value="1"/>
</dbReference>
<keyword evidence="10" id="KW-0804">Transcription</keyword>
<dbReference type="FunFam" id="1.10.10.60:FF:000257">
    <property type="entry name" value="Zinc-finger homeodomain protein 2"/>
    <property type="match status" value="1"/>
</dbReference>
<dbReference type="NCBIfam" id="TIGR01566">
    <property type="entry name" value="ZF_HD_prot_N"/>
    <property type="match status" value="1"/>
</dbReference>
<keyword evidence="5" id="KW-0863">Zinc-finger</keyword>
<dbReference type="InterPro" id="IPR006456">
    <property type="entry name" value="ZF_HD_homeobox_Cys/His_dimer"/>
</dbReference>
<proteinExistence type="predicted"/>
<organism evidence="14">
    <name type="scientific">Anthurium amnicola</name>
    <dbReference type="NCBI Taxonomy" id="1678845"/>
    <lineage>
        <taxon>Eukaryota</taxon>
        <taxon>Viridiplantae</taxon>
        <taxon>Streptophyta</taxon>
        <taxon>Embryophyta</taxon>
        <taxon>Tracheophyta</taxon>
        <taxon>Spermatophyta</taxon>
        <taxon>Magnoliopsida</taxon>
        <taxon>Liliopsida</taxon>
        <taxon>Araceae</taxon>
        <taxon>Pothoideae</taxon>
        <taxon>Potheae</taxon>
        <taxon>Anthurium</taxon>
    </lineage>
</organism>
<feature type="region of interest" description="Disordered" evidence="12">
    <location>
        <begin position="153"/>
        <end position="187"/>
    </location>
</feature>
<feature type="domain" description="ZF-HD dimerization-type" evidence="13">
    <location>
        <begin position="38"/>
        <end position="87"/>
    </location>
</feature>
<evidence type="ECO:0000256" key="9">
    <source>
        <dbReference type="ARBA" id="ARBA00023155"/>
    </source>
</evidence>
<sequence length="269" mass="29156">MDLSMVPYKGSDIGRHGEERGEVEEKNGKQLCGGAARYWECMKNHAAGLGAQALDGCGEFMPGGDPGTLEALKCAACGCHRNFHRKDDCAAGAADFVPYDHPPHPLLLYAAADSPTSKFPSFFRHHHPLSLPPPPPPHMLPLPGGHAYRPVAFPPPPSGVVEGGRGSETPPPPPAPPLVPDMASAKDRSRKRFRTKFTPEQKEEMLKFAEKVGWRIQRHDNDELQEFCTKVGVKRHVLKVWMHNNKGSLSGAGRAPGPSNPDPSPAIPV</sequence>
<evidence type="ECO:0000256" key="10">
    <source>
        <dbReference type="ARBA" id="ARBA00023163"/>
    </source>
</evidence>
<keyword evidence="4" id="KW-0479">Metal-binding</keyword>
<dbReference type="Gene3D" id="1.10.10.60">
    <property type="entry name" value="Homeodomain-like"/>
    <property type="match status" value="1"/>
</dbReference>
<dbReference type="InterPro" id="IPR006455">
    <property type="entry name" value="Homeodomain_ZF_HD"/>
</dbReference>
<feature type="region of interest" description="Disordered" evidence="12">
    <location>
        <begin position="246"/>
        <end position="269"/>
    </location>
</feature>
<keyword evidence="11" id="KW-0539">Nucleus</keyword>
<dbReference type="SUPFAM" id="SSF46689">
    <property type="entry name" value="Homeodomain-like"/>
    <property type="match status" value="1"/>
</dbReference>
<keyword evidence="9 14" id="KW-0371">Homeobox</keyword>
<comment type="subcellular location">
    <subcellularLocation>
        <location evidence="2">Nucleus</location>
    </subcellularLocation>
</comment>
<dbReference type="GO" id="GO:0003700">
    <property type="term" value="F:DNA-binding transcription factor activity"/>
    <property type="evidence" value="ECO:0007669"/>
    <property type="project" value="TreeGrafter"/>
</dbReference>
<keyword evidence="7" id="KW-0805">Transcription regulation</keyword>
<accession>A0A1D1XIY1</accession>
<comment type="subunit">
    <text evidence="3">Homo- and heterodimer with other ZFHD proteins.</text>
</comment>
<feature type="region of interest" description="Disordered" evidence="12">
    <location>
        <begin position="1"/>
        <end position="25"/>
    </location>
</feature>
<keyword evidence="8 14" id="KW-0238">DNA-binding</keyword>
<evidence type="ECO:0000256" key="11">
    <source>
        <dbReference type="ARBA" id="ARBA00023242"/>
    </source>
</evidence>
<dbReference type="AlphaFoldDB" id="A0A1D1XIY1"/>
<reference evidence="14" key="1">
    <citation type="submission" date="2015-07" db="EMBL/GenBank/DDBJ databases">
        <title>Transcriptome Assembly of Anthurium amnicola.</title>
        <authorList>
            <person name="Suzuki J."/>
        </authorList>
    </citation>
    <scope>NUCLEOTIDE SEQUENCE</scope>
</reference>
<evidence type="ECO:0000256" key="8">
    <source>
        <dbReference type="ARBA" id="ARBA00023125"/>
    </source>
</evidence>
<keyword evidence="6" id="KW-0862">Zinc</keyword>
<dbReference type="GO" id="GO:0005634">
    <property type="term" value="C:nucleus"/>
    <property type="evidence" value="ECO:0007669"/>
    <property type="project" value="UniProtKB-SubCell"/>
</dbReference>
<evidence type="ECO:0000256" key="4">
    <source>
        <dbReference type="ARBA" id="ARBA00022723"/>
    </source>
</evidence>
<dbReference type="GO" id="GO:0000976">
    <property type="term" value="F:transcription cis-regulatory region binding"/>
    <property type="evidence" value="ECO:0007669"/>
    <property type="project" value="TreeGrafter"/>
</dbReference>
<name>A0A1D1XIY1_9ARAE</name>
<comment type="function">
    <text evidence="1">Putative transcription factor.</text>
</comment>
<dbReference type="NCBIfam" id="TIGR01565">
    <property type="entry name" value="homeo_ZF_HD"/>
    <property type="match status" value="1"/>
</dbReference>
<evidence type="ECO:0000256" key="6">
    <source>
        <dbReference type="ARBA" id="ARBA00022833"/>
    </source>
</evidence>